<evidence type="ECO:0000313" key="3">
    <source>
        <dbReference type="EMBL" id="MFC0477324.1"/>
    </source>
</evidence>
<sequence length="401" mass="45941">MRQIFLSIQHIWKLIILLFLIAVTFSYAMFQGGFVSWFLFYSFVPFALYALFLAAYSTRKFQVSREFSRFEYSAGETLKVKIHLTRTNAFPLFYLVAEDLLSEQLRGNQNAKLLLFPGFKKQFTFEYEIPQLPRGEHIFQSVRLKLGDPLGLIEREVDFDLTDRFIVYPQIEELVYRPHENQFDQGMTASKERVQRDTTMAIGLREYQPGDKFSWINWKASAKRNDLMTKEFEQRQSHDICLIMDCVPSAGFETVVSFTASLVKGILRKGAQVGLLTLGKDRQFFPVRSGEDHQQSLFYHLAKIKAESQVPLDRVLGGESFLGNQTVSFMLVTSQLTKPLIEKASFFSVKKGAVTLYLVKNQGESLNPLEISLKSSANARGVRVVLVHAGHFSEVFSEVSR</sequence>
<feature type="domain" description="DUF58" evidence="2">
    <location>
        <begin position="204"/>
        <end position="366"/>
    </location>
</feature>
<accession>A0ABV6KVG2</accession>
<dbReference type="Pfam" id="PF01882">
    <property type="entry name" value="DUF58"/>
    <property type="match status" value="1"/>
</dbReference>
<dbReference type="PANTHER" id="PTHR34351:SF2">
    <property type="entry name" value="DUF58 DOMAIN-CONTAINING PROTEIN"/>
    <property type="match status" value="1"/>
</dbReference>
<evidence type="ECO:0000313" key="4">
    <source>
        <dbReference type="Proteomes" id="UP001589738"/>
    </source>
</evidence>
<organism evidence="3 4">
    <name type="scientific">Robertmurraya beringensis</name>
    <dbReference type="NCBI Taxonomy" id="641660"/>
    <lineage>
        <taxon>Bacteria</taxon>
        <taxon>Bacillati</taxon>
        <taxon>Bacillota</taxon>
        <taxon>Bacilli</taxon>
        <taxon>Bacillales</taxon>
        <taxon>Bacillaceae</taxon>
        <taxon>Robertmurraya</taxon>
    </lineage>
</organism>
<reference evidence="3 4" key="1">
    <citation type="submission" date="2024-09" db="EMBL/GenBank/DDBJ databases">
        <authorList>
            <person name="Sun Q."/>
            <person name="Mori K."/>
        </authorList>
    </citation>
    <scope>NUCLEOTIDE SEQUENCE [LARGE SCALE GENOMIC DNA]</scope>
    <source>
        <strain evidence="3 4">CGMCC 1.9126</strain>
    </source>
</reference>
<protein>
    <submittedName>
        <fullName evidence="3">DUF58 domain-containing protein</fullName>
    </submittedName>
</protein>
<evidence type="ECO:0000259" key="2">
    <source>
        <dbReference type="Pfam" id="PF01882"/>
    </source>
</evidence>
<keyword evidence="4" id="KW-1185">Reference proteome</keyword>
<dbReference type="PANTHER" id="PTHR34351">
    <property type="entry name" value="SLR1927 PROTEIN-RELATED"/>
    <property type="match status" value="1"/>
</dbReference>
<proteinExistence type="predicted"/>
<keyword evidence="1" id="KW-1133">Transmembrane helix</keyword>
<feature type="transmembrane region" description="Helical" evidence="1">
    <location>
        <begin position="36"/>
        <end position="56"/>
    </location>
</feature>
<comment type="caution">
    <text evidence="3">The sequence shown here is derived from an EMBL/GenBank/DDBJ whole genome shotgun (WGS) entry which is preliminary data.</text>
</comment>
<dbReference type="Proteomes" id="UP001589738">
    <property type="component" value="Unassembled WGS sequence"/>
</dbReference>
<dbReference type="RefSeq" id="WP_340901997.1">
    <property type="nucleotide sequence ID" value="NZ_JBHLUU010000120.1"/>
</dbReference>
<dbReference type="InterPro" id="IPR002881">
    <property type="entry name" value="DUF58"/>
</dbReference>
<evidence type="ECO:0000256" key="1">
    <source>
        <dbReference type="SAM" id="Phobius"/>
    </source>
</evidence>
<gene>
    <name evidence="3" type="ORF">ACFFHF_19190</name>
</gene>
<feature type="transmembrane region" description="Helical" evidence="1">
    <location>
        <begin position="12"/>
        <end position="30"/>
    </location>
</feature>
<keyword evidence="1" id="KW-0472">Membrane</keyword>
<dbReference type="EMBL" id="JBHLUU010000120">
    <property type="protein sequence ID" value="MFC0477324.1"/>
    <property type="molecule type" value="Genomic_DNA"/>
</dbReference>
<keyword evidence="1" id="KW-0812">Transmembrane</keyword>
<name>A0ABV6KVG2_9BACI</name>